<feature type="region of interest" description="Disordered" evidence="3">
    <location>
        <begin position="361"/>
        <end position="397"/>
    </location>
</feature>
<dbReference type="SMART" id="SM00369">
    <property type="entry name" value="LRR_TYP"/>
    <property type="match status" value="4"/>
</dbReference>
<dbReference type="PANTHER" id="PTHR47566:SF1">
    <property type="entry name" value="PROTEIN NUD1"/>
    <property type="match status" value="1"/>
</dbReference>
<feature type="region of interest" description="Disordered" evidence="3">
    <location>
        <begin position="1"/>
        <end position="75"/>
    </location>
</feature>
<dbReference type="InterPro" id="IPR003591">
    <property type="entry name" value="Leu-rich_rpt_typical-subtyp"/>
</dbReference>
<protein>
    <recommendedName>
        <fullName evidence="6">Septation initiation network scaffold protein cdc11</fullName>
    </recommendedName>
</protein>
<dbReference type="GO" id="GO:0031028">
    <property type="term" value="P:septation initiation signaling"/>
    <property type="evidence" value="ECO:0007669"/>
    <property type="project" value="TreeGrafter"/>
</dbReference>
<feature type="compositionally biased region" description="Polar residues" evidence="3">
    <location>
        <begin position="37"/>
        <end position="58"/>
    </location>
</feature>
<dbReference type="InterPro" id="IPR052574">
    <property type="entry name" value="CDIRP"/>
</dbReference>
<keyword evidence="5" id="KW-1185">Reference proteome</keyword>
<keyword evidence="2" id="KW-0677">Repeat</keyword>
<proteinExistence type="predicted"/>
<dbReference type="Gene3D" id="3.80.10.10">
    <property type="entry name" value="Ribonuclease Inhibitor"/>
    <property type="match status" value="1"/>
</dbReference>
<feature type="compositionally biased region" description="Polar residues" evidence="3">
    <location>
        <begin position="361"/>
        <end position="374"/>
    </location>
</feature>
<dbReference type="GO" id="GO:1902412">
    <property type="term" value="P:regulation of mitotic cytokinesis"/>
    <property type="evidence" value="ECO:0007669"/>
    <property type="project" value="TreeGrafter"/>
</dbReference>
<dbReference type="PANTHER" id="PTHR47566">
    <property type="match status" value="1"/>
</dbReference>
<feature type="compositionally biased region" description="Polar residues" evidence="3">
    <location>
        <begin position="788"/>
        <end position="819"/>
    </location>
</feature>
<comment type="caution">
    <text evidence="4">The sequence shown here is derived from an EMBL/GenBank/DDBJ whole genome shotgun (WGS) entry which is preliminary data.</text>
</comment>
<gene>
    <name evidence="4" type="ORF">D9619_007020</name>
</gene>
<dbReference type="SUPFAM" id="SSF52058">
    <property type="entry name" value="L domain-like"/>
    <property type="match status" value="1"/>
</dbReference>
<dbReference type="SMART" id="SM00365">
    <property type="entry name" value="LRR_SD22"/>
    <property type="match status" value="5"/>
</dbReference>
<evidence type="ECO:0000313" key="4">
    <source>
        <dbReference type="EMBL" id="KAF5315468.1"/>
    </source>
</evidence>
<dbReference type="GO" id="GO:0035591">
    <property type="term" value="F:signaling adaptor activity"/>
    <property type="evidence" value="ECO:0007669"/>
    <property type="project" value="TreeGrafter"/>
</dbReference>
<evidence type="ECO:0000256" key="3">
    <source>
        <dbReference type="SAM" id="MobiDB-lite"/>
    </source>
</evidence>
<feature type="region of interest" description="Disordered" evidence="3">
    <location>
        <begin position="113"/>
        <end position="155"/>
    </location>
</feature>
<feature type="compositionally biased region" description="Acidic residues" evidence="3">
    <location>
        <begin position="16"/>
        <end position="36"/>
    </location>
</feature>
<name>A0A8H5B2T1_9AGAR</name>
<feature type="region of interest" description="Disordered" evidence="3">
    <location>
        <begin position="630"/>
        <end position="678"/>
    </location>
</feature>
<reference evidence="4 5" key="1">
    <citation type="journal article" date="2020" name="ISME J.">
        <title>Uncovering the hidden diversity of litter-decomposition mechanisms in mushroom-forming fungi.</title>
        <authorList>
            <person name="Floudas D."/>
            <person name="Bentzer J."/>
            <person name="Ahren D."/>
            <person name="Johansson T."/>
            <person name="Persson P."/>
            <person name="Tunlid A."/>
        </authorList>
    </citation>
    <scope>NUCLEOTIDE SEQUENCE [LARGE SCALE GENOMIC DNA]</scope>
    <source>
        <strain evidence="4 5">CBS 101986</strain>
    </source>
</reference>
<dbReference type="InterPro" id="IPR001611">
    <property type="entry name" value="Leu-rich_rpt"/>
</dbReference>
<dbReference type="Proteomes" id="UP000567179">
    <property type="component" value="Unassembled WGS sequence"/>
</dbReference>
<feature type="compositionally biased region" description="Basic and acidic residues" evidence="3">
    <location>
        <begin position="649"/>
        <end position="674"/>
    </location>
</feature>
<feature type="compositionally biased region" description="Acidic residues" evidence="3">
    <location>
        <begin position="718"/>
        <end position="731"/>
    </location>
</feature>
<organism evidence="4 5">
    <name type="scientific">Psilocybe cf. subviscida</name>
    <dbReference type="NCBI Taxonomy" id="2480587"/>
    <lineage>
        <taxon>Eukaryota</taxon>
        <taxon>Fungi</taxon>
        <taxon>Dikarya</taxon>
        <taxon>Basidiomycota</taxon>
        <taxon>Agaricomycotina</taxon>
        <taxon>Agaricomycetes</taxon>
        <taxon>Agaricomycetidae</taxon>
        <taxon>Agaricales</taxon>
        <taxon>Agaricineae</taxon>
        <taxon>Strophariaceae</taxon>
        <taxon>Psilocybe</taxon>
    </lineage>
</organism>
<dbReference type="AlphaFoldDB" id="A0A8H5B2T1"/>
<feature type="compositionally biased region" description="Polar residues" evidence="3">
    <location>
        <begin position="381"/>
        <end position="397"/>
    </location>
</feature>
<evidence type="ECO:0000256" key="2">
    <source>
        <dbReference type="ARBA" id="ARBA00022737"/>
    </source>
</evidence>
<feature type="compositionally biased region" description="Pro residues" evidence="3">
    <location>
        <begin position="203"/>
        <end position="218"/>
    </location>
</feature>
<evidence type="ECO:0000313" key="5">
    <source>
        <dbReference type="Proteomes" id="UP000567179"/>
    </source>
</evidence>
<keyword evidence="1" id="KW-0433">Leucine-rich repeat</keyword>
<dbReference type="OrthoDB" id="7451790at2759"/>
<feature type="compositionally biased region" description="Polar residues" evidence="3">
    <location>
        <begin position="927"/>
        <end position="941"/>
    </location>
</feature>
<sequence>MSSAHAQGPPAWQTEELQDEWPDSGDEEQEEEEDDGNNMSYGTQSVSFTVALSTQIHTTADLEPDPTPSSHRNYPAGTFLVREEIEHAPLLPKTPGANNKKGAIKDFFTPMPLERMFEPPSPPIQPPEQHTQDSTPNHFSNAAPDPNPNTPSQSMEDEIVETDMPNMSSFHGRKPTLACQFTFSVPRPSGGGNIAFAQAQSTPNPPLPRQTNGPPPTDPRLRLFQFQYDTYTREHLSALVDSIAVNTPSGPGTGTTATPDSFGHGLSRVSEASGIAANMSHLRSTKRLKLSPSSDLCMDAPREIISIARPKIFGKDYVGESRNLMQQIKLARDFSTISSVASGQNNSPSYEHINESRNDALTSKNASTPLSTRRPSFLSIPEQNISNPSTSSGTIGSKANSYSSISYRQKAEALMGQIKGDMKRHKRIFSGDSELSHVTTHVEEDTNTSTAGSLKKGTGREHHRRPSSSTHRRTSSLKKSSSSPMKVHKSQVDDTDLVHNLSKISIHAQPPAINITLIPPSIVQPQQIYHESEQPSRHLSDNVPTPAYPSTSIRITTNEDLNRFVSSSTASGTTVTAGSVPSFTKHPGPAQIRTIAPGDLPTLPERFGDMLFDKVMMRWVKNTANATMDQGRSANVTAEVSDDPFGDIESLRDDSRPGDDDQRLRSARDDDEGHGGPTEMSIIEEQSEVEDEEEIELSNFSTDASAHIVDIMAGVDTDGYEDETTDSEDDDLHTATRAEINDIDLDSDYEDSRSRIESHLASPAGPSPRRQNQHQRSQQEQPSPGPPRQQQFLSVQAPVASTSLSTPNRGNSGTSTPTPIKSALKSGGPTPTSVLRSADRRHYQTPLSKSLAHRRSVSFSDGKREGPIQGISIGASGGAVQSTRSKRIADIMNALEDSDDGDEDESPSKTSTLGRPEELQPLHARKPSTSTAGSKSPNGSVAVSPRRVFSRSYSQRASPRNKSKSMARANGTFLTECSFGVAHDRLVEVITDVQPFEPHWEELASIDLSDAKLESVARLKEFLPRLDALSLNRNELAWLSGIPATVRTLSVANNCLTGITSYSHLLNLENLDISHNDIESLRQLECLRHLRELKADGNKISALDGLQRMDGLVKLSLQANKIKEVDLTQYRWTRLEMLNASHNRVERVHGLGSLQSLIALNLDMNSLPELLVSRDGTGMGSVTMPRLRILRVSGNKLQQLDVGALPNLRTLYADNNALERLGHADRLGKLENLSLRNQSGKGL</sequence>
<feature type="compositionally biased region" description="Low complexity" evidence="3">
    <location>
        <begin position="767"/>
        <end position="782"/>
    </location>
</feature>
<feature type="region of interest" description="Disordered" evidence="3">
    <location>
        <begin position="718"/>
        <end position="967"/>
    </location>
</feature>
<dbReference type="InterPro" id="IPR032675">
    <property type="entry name" value="LRR_dom_sf"/>
</dbReference>
<feature type="region of interest" description="Disordered" evidence="3">
    <location>
        <begin position="198"/>
        <end position="218"/>
    </location>
</feature>
<dbReference type="PROSITE" id="PS51450">
    <property type="entry name" value="LRR"/>
    <property type="match status" value="2"/>
</dbReference>
<feature type="compositionally biased region" description="Basic residues" evidence="3">
    <location>
        <begin position="461"/>
        <end position="476"/>
    </location>
</feature>
<feature type="compositionally biased region" description="Basic and acidic residues" evidence="3">
    <location>
        <begin position="530"/>
        <end position="540"/>
    </location>
</feature>
<dbReference type="EMBL" id="JAACJJ010000043">
    <property type="protein sequence ID" value="KAF5315468.1"/>
    <property type="molecule type" value="Genomic_DNA"/>
</dbReference>
<dbReference type="GO" id="GO:0061499">
    <property type="term" value="C:outer plaque of mitotic spindle pole body"/>
    <property type="evidence" value="ECO:0007669"/>
    <property type="project" value="TreeGrafter"/>
</dbReference>
<accession>A0A8H5B2T1</accession>
<evidence type="ECO:0000256" key="1">
    <source>
        <dbReference type="ARBA" id="ARBA00022614"/>
    </source>
</evidence>
<evidence type="ECO:0008006" key="6">
    <source>
        <dbReference type="Google" id="ProtNLM"/>
    </source>
</evidence>
<feature type="compositionally biased region" description="Acidic residues" evidence="3">
    <location>
        <begin position="896"/>
        <end position="905"/>
    </location>
</feature>
<feature type="region of interest" description="Disordered" evidence="3">
    <location>
        <begin position="432"/>
        <end position="492"/>
    </location>
</feature>
<feature type="region of interest" description="Disordered" evidence="3">
    <location>
        <begin position="527"/>
        <end position="549"/>
    </location>
</feature>